<dbReference type="Proteomes" id="UP000579812">
    <property type="component" value="Unassembled WGS sequence"/>
</dbReference>
<name>A0A7J6CCK1_9TELE</name>
<feature type="compositionally biased region" description="Basic residues" evidence="1">
    <location>
        <begin position="653"/>
        <end position="666"/>
    </location>
</feature>
<dbReference type="PANTHER" id="PTHR47639">
    <property type="entry name" value="BTB/POZ DOMAIN-CONTAINING PROTEIN 18"/>
    <property type="match status" value="1"/>
</dbReference>
<feature type="region of interest" description="Disordered" evidence="1">
    <location>
        <begin position="638"/>
        <end position="731"/>
    </location>
</feature>
<dbReference type="EMBL" id="JAAMOB010000014">
    <property type="protein sequence ID" value="KAF4104950.1"/>
    <property type="molecule type" value="Genomic_DNA"/>
</dbReference>
<sequence length="1040" mass="114916">MLTTVSTSRDSYLNSVHGPDPKQMLTFETLIVKELQKQQSRAEFCDIVLQTRGVSVPVHSCVLSAFSPWLCGVLSAMPSPRNGQRRLIEVQAVEACTLLSLVSLLYSGQLNEDKEEVLSAACKLGIDIPQQISKRPATEGNTQTECMKEVAERECQTEAVPSECQNPKETIESVNLIGTSSWRTDQGLCTYTDGSDITLAKLQNIQGNPENMPSFQVMDVVPESAMYPTASGPACLPQVYVCPPSASYQQPPTPLPLHPYPSHSTNVEPLAREGQPALGGVSEGEECVLEAFARFENNIPGFINYFLDTNIAQGAGQREQSQRGMRGDVKTEGRVRRVGARGGVALKGEGLRICKREQNMNRCGRVARSAWLGQGGGRVGRMLDTRQMFKNQEKLKRRQQGRGAMKEEGEGGRSRGRPRQRQTGSRGRLVEPVCQDTAPPQRRRRGRPRKRPLPKPDVSQNFSGITPPDQKTLNPPAPSMLHTAALPAANQTSLTQPMDWLIDDVIAQLPFMPSNQNGITVDSDMDHTRTQSSVKLTDLGIIQPQSEGELTDILDSFLRTFEQHVGVCDSDIQDGMVPNITDGTQTCEQSYAVHTNARATSVNTKTQGSKASLSKNRPRVSSTCIPQKPSCFWQVSGVKMEKSTGQQSEQKPKSGRMTRSQSRKRKLDVFEELSRRDELPAKRKRKRKKYQLEKTKVDSSLPKEKKRKKKTNRLDSEENFSGSTADSSCGVSSALSKVKKTASGQNVKCVTQTTKTLDRSQSSELHAHKVSSLVKEKQVGNAKKDTTETLLEGSTLKVQYSTGKLSATKNKSTGSRPALSAFELMKKILENHQKREEEHKGNNNRMWTVKKQKGKERLTNTHVRAAKVKMTENKEKNAKIRVEGQNKSRINQKDEERSGRIKEAGNQKNIFLQQNLPSVNGCSMSNGERLMEDSYSKPRFETADSLNDSSSQRCSTEAIVLKNTTYFVSHAQDPTTPLEKLGNPQGSIAISEEEEDVDVVEVSSSLSESFSVLPIAADTVLSTEDSDEDDEIDVISLGSN</sequence>
<feature type="region of interest" description="Disordered" evidence="1">
    <location>
        <begin position="600"/>
        <end position="623"/>
    </location>
</feature>
<dbReference type="GO" id="GO:0032968">
    <property type="term" value="P:positive regulation of transcription elongation by RNA polymerase II"/>
    <property type="evidence" value="ECO:0007669"/>
    <property type="project" value="InterPro"/>
</dbReference>
<dbReference type="InterPro" id="IPR011333">
    <property type="entry name" value="SKP1/BTB/POZ_sf"/>
</dbReference>
<gene>
    <name evidence="3" type="ORF">G5714_014281</name>
</gene>
<evidence type="ECO:0000259" key="2">
    <source>
        <dbReference type="PROSITE" id="PS50097"/>
    </source>
</evidence>
<proteinExistence type="predicted"/>
<protein>
    <recommendedName>
        <fullName evidence="2">BTB domain-containing protein</fullName>
    </recommendedName>
</protein>
<dbReference type="AlphaFoldDB" id="A0A7J6CCK1"/>
<feature type="region of interest" description="Disordered" evidence="1">
    <location>
        <begin position="875"/>
        <end position="905"/>
    </location>
</feature>
<feature type="region of interest" description="Disordered" evidence="1">
    <location>
        <begin position="393"/>
        <end position="481"/>
    </location>
</feature>
<dbReference type="SMART" id="SM00225">
    <property type="entry name" value="BTB"/>
    <property type="match status" value="1"/>
</dbReference>
<accession>A0A7J6CCK1</accession>
<feature type="compositionally biased region" description="Basic and acidic residues" evidence="1">
    <location>
        <begin position="667"/>
        <end position="681"/>
    </location>
</feature>
<comment type="caution">
    <text evidence="3">The sequence shown here is derived from an EMBL/GenBank/DDBJ whole genome shotgun (WGS) entry which is preliminary data.</text>
</comment>
<dbReference type="InterPro" id="IPR042915">
    <property type="entry name" value="BTBD18"/>
</dbReference>
<reference evidence="3 4" key="1">
    <citation type="submission" date="2020-04" db="EMBL/GenBank/DDBJ databases">
        <title>Chromosome-level genome assembly of a cyprinid fish Onychostoma macrolepis by integration of Nanopore Sequencing, Bionano and Hi-C technology.</title>
        <authorList>
            <person name="Wang D."/>
        </authorList>
    </citation>
    <scope>NUCLEOTIDE SEQUENCE [LARGE SCALE GENOMIC DNA]</scope>
    <source>
        <strain evidence="3">SWU-2019</strain>
        <tissue evidence="3">Muscle</tissue>
    </source>
</reference>
<dbReference type="PROSITE" id="PS50097">
    <property type="entry name" value="BTB"/>
    <property type="match status" value="1"/>
</dbReference>
<feature type="compositionally biased region" description="Basic and acidic residues" evidence="1">
    <location>
        <begin position="404"/>
        <end position="413"/>
    </location>
</feature>
<dbReference type="InterPro" id="IPR000210">
    <property type="entry name" value="BTB/POZ_dom"/>
</dbReference>
<evidence type="ECO:0000256" key="1">
    <source>
        <dbReference type="SAM" id="MobiDB-lite"/>
    </source>
</evidence>
<evidence type="ECO:0000313" key="4">
    <source>
        <dbReference type="Proteomes" id="UP000579812"/>
    </source>
</evidence>
<feature type="compositionally biased region" description="Polar residues" evidence="1">
    <location>
        <begin position="719"/>
        <end position="731"/>
    </location>
</feature>
<evidence type="ECO:0000313" key="3">
    <source>
        <dbReference type="EMBL" id="KAF4104950.1"/>
    </source>
</evidence>
<keyword evidence="4" id="KW-1185">Reference proteome</keyword>
<organism evidence="3 4">
    <name type="scientific">Onychostoma macrolepis</name>
    <dbReference type="NCBI Taxonomy" id="369639"/>
    <lineage>
        <taxon>Eukaryota</taxon>
        <taxon>Metazoa</taxon>
        <taxon>Chordata</taxon>
        <taxon>Craniata</taxon>
        <taxon>Vertebrata</taxon>
        <taxon>Euteleostomi</taxon>
        <taxon>Actinopterygii</taxon>
        <taxon>Neopterygii</taxon>
        <taxon>Teleostei</taxon>
        <taxon>Ostariophysi</taxon>
        <taxon>Cypriniformes</taxon>
        <taxon>Cyprinidae</taxon>
        <taxon>Acrossocheilinae</taxon>
        <taxon>Onychostoma</taxon>
    </lineage>
</organism>
<feature type="region of interest" description="Disordered" evidence="1">
    <location>
        <begin position="1021"/>
        <end position="1040"/>
    </location>
</feature>
<feature type="domain" description="BTB" evidence="2">
    <location>
        <begin position="45"/>
        <end position="114"/>
    </location>
</feature>
<feature type="compositionally biased region" description="Basic and acidic residues" evidence="1">
    <location>
        <begin position="690"/>
        <end position="703"/>
    </location>
</feature>
<dbReference type="Gene3D" id="3.30.710.10">
    <property type="entry name" value="Potassium Channel Kv1.1, Chain A"/>
    <property type="match status" value="1"/>
</dbReference>
<dbReference type="PANTHER" id="PTHR47639:SF1">
    <property type="entry name" value="BTB_POZ DOMAIN-CONTAINING PROTEIN 18"/>
    <property type="match status" value="1"/>
</dbReference>
<feature type="compositionally biased region" description="Basic residues" evidence="1">
    <location>
        <begin position="441"/>
        <end position="453"/>
    </location>
</feature>
<dbReference type="Pfam" id="PF00651">
    <property type="entry name" value="BTB"/>
    <property type="match status" value="1"/>
</dbReference>
<dbReference type="SUPFAM" id="SSF54695">
    <property type="entry name" value="POZ domain"/>
    <property type="match status" value="1"/>
</dbReference>
<feature type="compositionally biased region" description="Polar residues" evidence="1">
    <location>
        <begin position="458"/>
        <end position="473"/>
    </location>
</feature>
<feature type="compositionally biased region" description="Acidic residues" evidence="1">
    <location>
        <begin position="1024"/>
        <end position="1033"/>
    </location>
</feature>